<dbReference type="InterPro" id="IPR018060">
    <property type="entry name" value="HTH_AraC"/>
</dbReference>
<accession>A0ABP3KBC3</accession>
<feature type="domain" description="HTH araC/xylS-type" evidence="4">
    <location>
        <begin position="164"/>
        <end position="264"/>
    </location>
</feature>
<name>A0ABP3KBC3_9SPHN</name>
<evidence type="ECO:0000313" key="6">
    <source>
        <dbReference type="Proteomes" id="UP001500713"/>
    </source>
</evidence>
<sequence length="302" mass="33977">MSSLEPVSKTRFVAPPPPLQRYLTTYYFSEIESPDGSDISDLLLPQWASIRYIYRGSVKMMGPDEKLQDSPLAAMTGPTSLAAPIASKSSRIAAFGLLPLGWYKFVRQPASRWANKVIDVESAHKFDLFADIWNAIRNLESEAEMVDACNHMLLEAMSPADPEEELIEAAHLALTDPAIDSVGALCERLDMDTKQLSRFSNRVFGFLPKLLLRRQRFVRTLGEALLNPSQSWSECVDLNYYDQAHFNRDFKRFMGLTPRQYMAQPHPIFGIGASERTKALGRPLQAMDRPEDPDSEDNCNAA</sequence>
<proteinExistence type="predicted"/>
<feature type="region of interest" description="Disordered" evidence="3">
    <location>
        <begin position="280"/>
        <end position="302"/>
    </location>
</feature>
<dbReference type="Proteomes" id="UP001500713">
    <property type="component" value="Unassembled WGS sequence"/>
</dbReference>
<dbReference type="PROSITE" id="PS01124">
    <property type="entry name" value="HTH_ARAC_FAMILY_2"/>
    <property type="match status" value="1"/>
</dbReference>
<evidence type="ECO:0000259" key="4">
    <source>
        <dbReference type="PROSITE" id="PS01124"/>
    </source>
</evidence>
<reference evidence="6" key="1">
    <citation type="journal article" date="2019" name="Int. J. Syst. Evol. Microbiol.">
        <title>The Global Catalogue of Microorganisms (GCM) 10K type strain sequencing project: providing services to taxonomists for standard genome sequencing and annotation.</title>
        <authorList>
            <consortium name="The Broad Institute Genomics Platform"/>
            <consortium name="The Broad Institute Genome Sequencing Center for Infectious Disease"/>
            <person name="Wu L."/>
            <person name="Ma J."/>
        </authorList>
    </citation>
    <scope>NUCLEOTIDE SEQUENCE [LARGE SCALE GENOMIC DNA]</scope>
    <source>
        <strain evidence="6">JCM 14162</strain>
    </source>
</reference>
<organism evidence="5 6">
    <name type="scientific">Parasphingorhabdus litoris</name>
    <dbReference type="NCBI Taxonomy" id="394733"/>
    <lineage>
        <taxon>Bacteria</taxon>
        <taxon>Pseudomonadati</taxon>
        <taxon>Pseudomonadota</taxon>
        <taxon>Alphaproteobacteria</taxon>
        <taxon>Sphingomonadales</taxon>
        <taxon>Sphingomonadaceae</taxon>
        <taxon>Parasphingorhabdus</taxon>
    </lineage>
</organism>
<evidence type="ECO:0000256" key="3">
    <source>
        <dbReference type="SAM" id="MobiDB-lite"/>
    </source>
</evidence>
<keyword evidence="2" id="KW-0804">Transcription</keyword>
<keyword evidence="1" id="KW-0805">Transcription regulation</keyword>
<keyword evidence="6" id="KW-1185">Reference proteome</keyword>
<dbReference type="EMBL" id="BAAAEM010000002">
    <property type="protein sequence ID" value="GAA0475563.1"/>
    <property type="molecule type" value="Genomic_DNA"/>
</dbReference>
<dbReference type="SMART" id="SM00342">
    <property type="entry name" value="HTH_ARAC"/>
    <property type="match status" value="1"/>
</dbReference>
<evidence type="ECO:0000256" key="2">
    <source>
        <dbReference type="ARBA" id="ARBA00023163"/>
    </source>
</evidence>
<comment type="caution">
    <text evidence="5">The sequence shown here is derived from an EMBL/GenBank/DDBJ whole genome shotgun (WGS) entry which is preliminary data.</text>
</comment>
<dbReference type="InterPro" id="IPR009057">
    <property type="entry name" value="Homeodomain-like_sf"/>
</dbReference>
<feature type="compositionally biased region" description="Acidic residues" evidence="3">
    <location>
        <begin position="291"/>
        <end position="302"/>
    </location>
</feature>
<dbReference type="Gene3D" id="1.10.10.60">
    <property type="entry name" value="Homeodomain-like"/>
    <property type="match status" value="1"/>
</dbReference>
<dbReference type="SUPFAM" id="SSF46689">
    <property type="entry name" value="Homeodomain-like"/>
    <property type="match status" value="1"/>
</dbReference>
<evidence type="ECO:0000313" key="5">
    <source>
        <dbReference type="EMBL" id="GAA0475563.1"/>
    </source>
</evidence>
<dbReference type="RefSeq" id="WP_229954996.1">
    <property type="nucleotide sequence ID" value="NZ_BAAAEM010000002.1"/>
</dbReference>
<dbReference type="Pfam" id="PF12833">
    <property type="entry name" value="HTH_18"/>
    <property type="match status" value="1"/>
</dbReference>
<evidence type="ECO:0000256" key="1">
    <source>
        <dbReference type="ARBA" id="ARBA00023015"/>
    </source>
</evidence>
<gene>
    <name evidence="5" type="ORF">GCM10009096_16570</name>
</gene>
<protein>
    <recommendedName>
        <fullName evidence="4">HTH araC/xylS-type domain-containing protein</fullName>
    </recommendedName>
</protein>